<accession>A0ACC2M7I0</accession>
<organism evidence="1 2">
    <name type="scientific">Persea americana</name>
    <name type="common">Avocado</name>
    <dbReference type="NCBI Taxonomy" id="3435"/>
    <lineage>
        <taxon>Eukaryota</taxon>
        <taxon>Viridiplantae</taxon>
        <taxon>Streptophyta</taxon>
        <taxon>Embryophyta</taxon>
        <taxon>Tracheophyta</taxon>
        <taxon>Spermatophyta</taxon>
        <taxon>Magnoliopsida</taxon>
        <taxon>Magnoliidae</taxon>
        <taxon>Laurales</taxon>
        <taxon>Lauraceae</taxon>
        <taxon>Persea</taxon>
    </lineage>
</organism>
<reference evidence="1 2" key="1">
    <citation type="journal article" date="2022" name="Hortic Res">
        <title>A haplotype resolved chromosomal level avocado genome allows analysis of novel avocado genes.</title>
        <authorList>
            <person name="Nath O."/>
            <person name="Fletcher S.J."/>
            <person name="Hayward A."/>
            <person name="Shaw L.M."/>
            <person name="Masouleh A.K."/>
            <person name="Furtado A."/>
            <person name="Henry R.J."/>
            <person name="Mitter N."/>
        </authorList>
    </citation>
    <scope>NUCLEOTIDE SEQUENCE [LARGE SCALE GENOMIC DNA]</scope>
    <source>
        <strain evidence="2">cv. Hass</strain>
    </source>
</reference>
<gene>
    <name evidence="1" type="ORF">MRB53_018052</name>
</gene>
<protein>
    <submittedName>
        <fullName evidence="1">Uncharacterized protein</fullName>
    </submittedName>
</protein>
<evidence type="ECO:0000313" key="1">
    <source>
        <dbReference type="EMBL" id="KAJ8641358.1"/>
    </source>
</evidence>
<comment type="caution">
    <text evidence="1">The sequence shown here is derived from an EMBL/GenBank/DDBJ whole genome shotgun (WGS) entry which is preliminary data.</text>
</comment>
<name>A0ACC2M7I0_PERAE</name>
<evidence type="ECO:0000313" key="2">
    <source>
        <dbReference type="Proteomes" id="UP001234297"/>
    </source>
</evidence>
<keyword evidence="2" id="KW-1185">Reference proteome</keyword>
<dbReference type="Proteomes" id="UP001234297">
    <property type="component" value="Chromosome 5"/>
</dbReference>
<dbReference type="EMBL" id="CM056813">
    <property type="protein sequence ID" value="KAJ8641358.1"/>
    <property type="molecule type" value="Genomic_DNA"/>
</dbReference>
<sequence length="626" mass="70526">MAKTGKLPGHLFQNGMLTDVARGVSQNNLEGSQQFRSNWYLCRREIEDNSPSKKDGIDLKKETQLRKLYCAFLQDIGMKLKVPQETIAAAMMLCHRFFLRQSHAKNEWQTIATVSMFLASKVEETPRLLMDVIIVAYETMYRRDPVAAHRIKQKEVYEKQKERILIGETLLLCTIGFDLNIQHPYKPLMAAAKRLKIAQNVWKAAWNYVNDWLRTTLCLQYKPHYIAAGSMFLAAKFLKVKLPSENGMVWWQQFDVTPQRLEEVTQQMIKILNENRRAEVPCTYDKARQTPAVTEKAVSTSPHSSALSGSVLTNESSHVPDKEIEVVTSAHSVNPDLPCSHVLVRCNAPFAGKGELQFHLHAKENGVSACANSVNHDSPGCDDLVHDNILLSNKGDVQCSMSDCGSAHSVVEDSGRFNEVTHDQAAPLESDLLEDSGRFNEVTHGQAIPLESDFVEDSGRFNEVTRYQATPLVSDQVVRSESVPVRVGMGLSEMDKERIRAKLKRRRWERATDKMAAGTCDIGNYDAWIESELDNGIDVKELSEKKLRWSVVPTDKMAAGTCDVSNYDAWIESELENGIDVKEPSEKKLSWSVVRTDKMVASTCDVGNYDAWIENELEKGIDVKEP</sequence>
<proteinExistence type="predicted"/>